<evidence type="ECO:0000256" key="5">
    <source>
        <dbReference type="ARBA" id="ARBA00022692"/>
    </source>
</evidence>
<keyword evidence="4" id="KW-0633">Potassium transport</keyword>
<comment type="similarity">
    <text evidence="2">Belongs to the TMEM175 family.</text>
</comment>
<keyword evidence="7" id="KW-0630">Potassium</keyword>
<evidence type="ECO:0000256" key="11">
    <source>
        <dbReference type="ARBA" id="ARBA00023303"/>
    </source>
</evidence>
<keyword evidence="10 13" id="KW-0472">Membrane</keyword>
<evidence type="ECO:0000256" key="12">
    <source>
        <dbReference type="ARBA" id="ARBA00034430"/>
    </source>
</evidence>
<dbReference type="PANTHER" id="PTHR31462:SF5">
    <property type="entry name" value="ENDOSOMAL_LYSOSOMAL PROTON CHANNEL TMEM175"/>
    <property type="match status" value="1"/>
</dbReference>
<evidence type="ECO:0000256" key="8">
    <source>
        <dbReference type="ARBA" id="ARBA00022989"/>
    </source>
</evidence>
<feature type="transmembrane region" description="Helical" evidence="13">
    <location>
        <begin position="9"/>
        <end position="26"/>
    </location>
</feature>
<feature type="transmembrane region" description="Helical" evidence="13">
    <location>
        <begin position="110"/>
        <end position="134"/>
    </location>
</feature>
<gene>
    <name evidence="14" type="ORF">GCM10009533_61030</name>
</gene>
<evidence type="ECO:0000313" key="14">
    <source>
        <dbReference type="EMBL" id="GAA0554926.1"/>
    </source>
</evidence>
<dbReference type="Proteomes" id="UP001500729">
    <property type="component" value="Unassembled WGS sequence"/>
</dbReference>
<feature type="transmembrane region" description="Helical" evidence="13">
    <location>
        <begin position="46"/>
        <end position="65"/>
    </location>
</feature>
<dbReference type="PANTHER" id="PTHR31462">
    <property type="entry name" value="ENDOSOMAL/LYSOSOMAL POTASSIUM CHANNEL TMEM175"/>
    <property type="match status" value="1"/>
</dbReference>
<sequence length="198" mass="20972">MGEEAGGRVLALSDGVFAIAATLLALDLRVPEGLPSGELHAALHRMVPPLQGYAIAFLVIGVLWLGHHQLFALMHRIGPRVAALNVLLLGLVALLPFPSSVVNDYDDEPVVVISYALNVCLIALVQVAIVAVALHEGDFVPGVTRARAYVPSAITAGVFLVSVPLALVSTQWAMLSWLLLIPGHFVEARVNRDPRSGG</sequence>
<comment type="catalytic activity">
    <reaction evidence="12">
        <text>K(+)(in) = K(+)(out)</text>
        <dbReference type="Rhea" id="RHEA:29463"/>
        <dbReference type="ChEBI" id="CHEBI:29103"/>
    </reaction>
</comment>
<organism evidence="14 15">
    <name type="scientific">Saccharopolyspora erythraea</name>
    <name type="common">Streptomyces erythraeus</name>
    <dbReference type="NCBI Taxonomy" id="1836"/>
    <lineage>
        <taxon>Bacteria</taxon>
        <taxon>Bacillati</taxon>
        <taxon>Actinomycetota</taxon>
        <taxon>Actinomycetes</taxon>
        <taxon>Pseudonocardiales</taxon>
        <taxon>Pseudonocardiaceae</taxon>
        <taxon>Saccharopolyspora</taxon>
    </lineage>
</organism>
<evidence type="ECO:0000256" key="1">
    <source>
        <dbReference type="ARBA" id="ARBA00004141"/>
    </source>
</evidence>
<evidence type="ECO:0000256" key="2">
    <source>
        <dbReference type="ARBA" id="ARBA00006920"/>
    </source>
</evidence>
<dbReference type="EMBL" id="BAAAGS010000065">
    <property type="protein sequence ID" value="GAA0554926.1"/>
    <property type="molecule type" value="Genomic_DNA"/>
</dbReference>
<feature type="transmembrane region" description="Helical" evidence="13">
    <location>
        <begin position="77"/>
        <end position="98"/>
    </location>
</feature>
<keyword evidence="3" id="KW-0813">Transport</keyword>
<dbReference type="InterPro" id="IPR010617">
    <property type="entry name" value="TMEM175-like"/>
</dbReference>
<name>A0ABP3P144_SACER</name>
<feature type="transmembrane region" description="Helical" evidence="13">
    <location>
        <begin position="146"/>
        <end position="166"/>
    </location>
</feature>
<dbReference type="RefSeq" id="WP_009950036.1">
    <property type="nucleotide sequence ID" value="NZ_BAAAGS010000065.1"/>
</dbReference>
<protein>
    <submittedName>
        <fullName evidence="14">TMEM175 family protein</fullName>
    </submittedName>
</protein>
<evidence type="ECO:0000256" key="7">
    <source>
        <dbReference type="ARBA" id="ARBA00022958"/>
    </source>
</evidence>
<evidence type="ECO:0000256" key="10">
    <source>
        <dbReference type="ARBA" id="ARBA00023136"/>
    </source>
</evidence>
<keyword evidence="11" id="KW-0407">Ion channel</keyword>
<accession>A0ABP3P144</accession>
<evidence type="ECO:0000256" key="6">
    <source>
        <dbReference type="ARBA" id="ARBA00022826"/>
    </source>
</evidence>
<keyword evidence="6" id="KW-0631">Potassium channel</keyword>
<evidence type="ECO:0000256" key="13">
    <source>
        <dbReference type="SAM" id="Phobius"/>
    </source>
</evidence>
<evidence type="ECO:0000313" key="15">
    <source>
        <dbReference type="Proteomes" id="UP001500729"/>
    </source>
</evidence>
<evidence type="ECO:0000256" key="3">
    <source>
        <dbReference type="ARBA" id="ARBA00022448"/>
    </source>
</evidence>
<dbReference type="Pfam" id="PF06736">
    <property type="entry name" value="TMEM175"/>
    <property type="match status" value="1"/>
</dbReference>
<keyword evidence="9" id="KW-0406">Ion transport</keyword>
<keyword evidence="8 13" id="KW-1133">Transmembrane helix</keyword>
<comment type="caution">
    <text evidence="14">The sequence shown here is derived from an EMBL/GenBank/DDBJ whole genome shotgun (WGS) entry which is preliminary data.</text>
</comment>
<evidence type="ECO:0000256" key="9">
    <source>
        <dbReference type="ARBA" id="ARBA00023065"/>
    </source>
</evidence>
<comment type="subcellular location">
    <subcellularLocation>
        <location evidence="1">Membrane</location>
        <topology evidence="1">Multi-pass membrane protein</topology>
    </subcellularLocation>
</comment>
<keyword evidence="5 13" id="KW-0812">Transmembrane</keyword>
<keyword evidence="15" id="KW-1185">Reference proteome</keyword>
<reference evidence="15" key="1">
    <citation type="journal article" date="2019" name="Int. J. Syst. Evol. Microbiol.">
        <title>The Global Catalogue of Microorganisms (GCM) 10K type strain sequencing project: providing services to taxonomists for standard genome sequencing and annotation.</title>
        <authorList>
            <consortium name="The Broad Institute Genomics Platform"/>
            <consortium name="The Broad Institute Genome Sequencing Center for Infectious Disease"/>
            <person name="Wu L."/>
            <person name="Ma J."/>
        </authorList>
    </citation>
    <scope>NUCLEOTIDE SEQUENCE [LARGE SCALE GENOMIC DNA]</scope>
    <source>
        <strain evidence="15">JCM 10303</strain>
    </source>
</reference>
<proteinExistence type="inferred from homology"/>
<evidence type="ECO:0000256" key="4">
    <source>
        <dbReference type="ARBA" id="ARBA00022538"/>
    </source>
</evidence>